<accession>A0A2I1C3S8</accession>
<dbReference type="GeneID" id="36533036"/>
<sequence length="141" mass="16446">MTLFSSTWLRDLRERETGPKIRFTAYYDGNKAELDAEINNSIQQDQPRSLFRRRSLAEPSTRFFHEILVAQWSKETIRAFPAIDSYRVFTSFVFPDDDDNEKRTQAVTSIVNDQLNDIKHQGLLSINQVSISLLEPVYRSD</sequence>
<name>A0A2I1C3S8_ASPN1</name>
<keyword evidence="2" id="KW-1185">Reference proteome</keyword>
<evidence type="ECO:0000313" key="1">
    <source>
        <dbReference type="EMBL" id="PKX92289.1"/>
    </source>
</evidence>
<evidence type="ECO:0000313" key="2">
    <source>
        <dbReference type="Proteomes" id="UP000234474"/>
    </source>
</evidence>
<dbReference type="Proteomes" id="UP000234474">
    <property type="component" value="Unassembled WGS sequence"/>
</dbReference>
<dbReference type="STRING" id="1392255.A0A2I1C3S8"/>
<dbReference type="OrthoDB" id="407275at2759"/>
<dbReference type="AlphaFoldDB" id="A0A2I1C3S8"/>
<protein>
    <submittedName>
        <fullName evidence="1">Uncharacterized protein</fullName>
    </submittedName>
</protein>
<dbReference type="RefSeq" id="XP_024680884.1">
    <property type="nucleotide sequence ID" value="XM_024825711.1"/>
</dbReference>
<dbReference type="EMBL" id="MSZS01000005">
    <property type="protein sequence ID" value="PKX92289.1"/>
    <property type="molecule type" value="Genomic_DNA"/>
</dbReference>
<gene>
    <name evidence="1" type="ORF">P174DRAFT_431719</name>
</gene>
<comment type="caution">
    <text evidence="1">The sequence shown here is derived from an EMBL/GenBank/DDBJ whole genome shotgun (WGS) entry which is preliminary data.</text>
</comment>
<dbReference type="VEuPathDB" id="FungiDB:P174DRAFT_431719"/>
<organism evidence="1 2">
    <name type="scientific">Aspergillus novofumigatus (strain IBT 16806)</name>
    <dbReference type="NCBI Taxonomy" id="1392255"/>
    <lineage>
        <taxon>Eukaryota</taxon>
        <taxon>Fungi</taxon>
        <taxon>Dikarya</taxon>
        <taxon>Ascomycota</taxon>
        <taxon>Pezizomycotina</taxon>
        <taxon>Eurotiomycetes</taxon>
        <taxon>Eurotiomycetidae</taxon>
        <taxon>Eurotiales</taxon>
        <taxon>Aspergillaceae</taxon>
        <taxon>Aspergillus</taxon>
        <taxon>Aspergillus subgen. Fumigati</taxon>
    </lineage>
</organism>
<proteinExistence type="predicted"/>
<reference evidence="2" key="1">
    <citation type="journal article" date="2018" name="Proc. Natl. Acad. Sci. U.S.A.">
        <title>Linking secondary metabolites to gene clusters through genome sequencing of six diverse Aspergillus species.</title>
        <authorList>
            <person name="Kaerboelling I."/>
            <person name="Vesth T.C."/>
            <person name="Frisvad J.C."/>
            <person name="Nybo J.L."/>
            <person name="Theobald S."/>
            <person name="Kuo A."/>
            <person name="Bowyer P."/>
            <person name="Matsuda Y."/>
            <person name="Mondo S."/>
            <person name="Lyhne E.K."/>
            <person name="Kogle M.E."/>
            <person name="Clum A."/>
            <person name="Lipzen A."/>
            <person name="Salamov A."/>
            <person name="Ngan C.Y."/>
            <person name="Daum C."/>
            <person name="Chiniquy J."/>
            <person name="Barry K."/>
            <person name="LaButti K."/>
            <person name="Haridas S."/>
            <person name="Simmons B.A."/>
            <person name="Magnuson J.K."/>
            <person name="Mortensen U.H."/>
            <person name="Larsen T.O."/>
            <person name="Grigoriev I.V."/>
            <person name="Baker S.E."/>
            <person name="Andersen M.R."/>
        </authorList>
    </citation>
    <scope>NUCLEOTIDE SEQUENCE [LARGE SCALE GENOMIC DNA]</scope>
    <source>
        <strain evidence="2">IBT 16806</strain>
    </source>
</reference>